<evidence type="ECO:0000256" key="1">
    <source>
        <dbReference type="ARBA" id="ARBA00004141"/>
    </source>
</evidence>
<gene>
    <name evidence="13" type="ORF">SEMRO_608_G174760.1</name>
</gene>
<feature type="compositionally biased region" description="Low complexity" evidence="9">
    <location>
        <begin position="811"/>
        <end position="823"/>
    </location>
</feature>
<feature type="signal peptide" evidence="11">
    <location>
        <begin position="1"/>
        <end position="39"/>
    </location>
</feature>
<dbReference type="InterPro" id="IPR017978">
    <property type="entry name" value="GPCR_3_C"/>
</dbReference>
<keyword evidence="11" id="KW-0732">Signal</keyword>
<keyword evidence="5 10" id="KW-0472">Membrane</keyword>
<feature type="transmembrane region" description="Helical" evidence="10">
    <location>
        <begin position="575"/>
        <end position="592"/>
    </location>
</feature>
<feature type="transmembrane region" description="Helical" evidence="10">
    <location>
        <begin position="716"/>
        <end position="737"/>
    </location>
</feature>
<dbReference type="PROSITE" id="PS50259">
    <property type="entry name" value="G_PROTEIN_RECEP_F3_4"/>
    <property type="match status" value="1"/>
</dbReference>
<comment type="caution">
    <text evidence="13">The sequence shown here is derived from an EMBL/GenBank/DDBJ whole genome shotgun (WGS) entry which is preliminary data.</text>
</comment>
<feature type="compositionally biased region" description="Low complexity" evidence="9">
    <location>
        <begin position="790"/>
        <end position="800"/>
    </location>
</feature>
<feature type="domain" description="G-protein coupled receptors family 3 profile" evidence="12">
    <location>
        <begin position="549"/>
        <end position="788"/>
    </location>
</feature>
<evidence type="ECO:0000256" key="11">
    <source>
        <dbReference type="SAM" id="SignalP"/>
    </source>
</evidence>
<dbReference type="GO" id="GO:0004965">
    <property type="term" value="F:G protein-coupled GABA receptor activity"/>
    <property type="evidence" value="ECO:0007669"/>
    <property type="project" value="InterPro"/>
</dbReference>
<feature type="region of interest" description="Disordered" evidence="9">
    <location>
        <begin position="781"/>
        <end position="825"/>
    </location>
</feature>
<keyword evidence="14" id="KW-1185">Reference proteome</keyword>
<comment type="subcellular location">
    <subcellularLocation>
        <location evidence="1">Membrane</location>
        <topology evidence="1">Multi-pass membrane protein</topology>
    </subcellularLocation>
</comment>
<dbReference type="Proteomes" id="UP001153069">
    <property type="component" value="Unassembled WGS sequence"/>
</dbReference>
<dbReference type="EMBL" id="CAICTM010000607">
    <property type="protein sequence ID" value="CAB9513712.1"/>
    <property type="molecule type" value="Genomic_DNA"/>
</dbReference>
<feature type="transmembrane region" description="Helical" evidence="10">
    <location>
        <begin position="682"/>
        <end position="704"/>
    </location>
</feature>
<dbReference type="PANTHER" id="PTHR10519:SF20">
    <property type="entry name" value="G-PROTEIN COUPLED RECEPTOR 156-RELATED"/>
    <property type="match status" value="1"/>
</dbReference>
<feature type="chain" id="PRO_5040135018" description="G-protein coupled receptors family 3 profile domain-containing protein" evidence="11">
    <location>
        <begin position="40"/>
        <end position="876"/>
    </location>
</feature>
<evidence type="ECO:0000313" key="14">
    <source>
        <dbReference type="Proteomes" id="UP001153069"/>
    </source>
</evidence>
<dbReference type="OrthoDB" id="425344at2759"/>
<dbReference type="AlphaFoldDB" id="A0A9N8E345"/>
<keyword evidence="7" id="KW-0325">Glycoprotein</keyword>
<evidence type="ECO:0000256" key="4">
    <source>
        <dbReference type="ARBA" id="ARBA00023040"/>
    </source>
</evidence>
<reference evidence="13" key="1">
    <citation type="submission" date="2020-06" db="EMBL/GenBank/DDBJ databases">
        <authorList>
            <consortium name="Plant Systems Biology data submission"/>
        </authorList>
    </citation>
    <scope>NUCLEOTIDE SEQUENCE</scope>
    <source>
        <strain evidence="13">D6</strain>
    </source>
</reference>
<dbReference type="InterPro" id="IPR002455">
    <property type="entry name" value="GPCR3_GABA-B"/>
</dbReference>
<organism evidence="13 14">
    <name type="scientific">Seminavis robusta</name>
    <dbReference type="NCBI Taxonomy" id="568900"/>
    <lineage>
        <taxon>Eukaryota</taxon>
        <taxon>Sar</taxon>
        <taxon>Stramenopiles</taxon>
        <taxon>Ochrophyta</taxon>
        <taxon>Bacillariophyta</taxon>
        <taxon>Bacillariophyceae</taxon>
        <taxon>Bacillariophycidae</taxon>
        <taxon>Naviculales</taxon>
        <taxon>Naviculaceae</taxon>
        <taxon>Seminavis</taxon>
    </lineage>
</organism>
<evidence type="ECO:0000256" key="5">
    <source>
        <dbReference type="ARBA" id="ARBA00023136"/>
    </source>
</evidence>
<dbReference type="PANTHER" id="PTHR10519">
    <property type="entry name" value="GABA-B RECEPTOR"/>
    <property type="match status" value="1"/>
</dbReference>
<evidence type="ECO:0000259" key="12">
    <source>
        <dbReference type="PROSITE" id="PS50259"/>
    </source>
</evidence>
<accession>A0A9N8E345</accession>
<evidence type="ECO:0000256" key="2">
    <source>
        <dbReference type="ARBA" id="ARBA00022692"/>
    </source>
</evidence>
<name>A0A9N8E345_9STRA</name>
<protein>
    <recommendedName>
        <fullName evidence="12">G-protein coupled receptors family 3 profile domain-containing protein</fullName>
    </recommendedName>
</protein>
<feature type="transmembrane region" description="Helical" evidence="10">
    <location>
        <begin position="507"/>
        <end position="530"/>
    </location>
</feature>
<keyword evidence="3 10" id="KW-1133">Transmembrane helix</keyword>
<feature type="transmembrane region" description="Helical" evidence="10">
    <location>
        <begin position="743"/>
        <end position="766"/>
    </location>
</feature>
<keyword evidence="4" id="KW-0297">G-protein coupled receptor</keyword>
<evidence type="ECO:0000313" key="13">
    <source>
        <dbReference type="EMBL" id="CAB9513712.1"/>
    </source>
</evidence>
<sequence length="876" mass="97599">MKTRRRQQKGRIPQALPVCLLSSSLLLLVCCCIHPVVTGLAPARLSCDPSSNSAGDSFCRQILQDGSYCDPTTLRCTSPFASRGCFDNDGDSSHSLTVCQGEECHIRIHAGNWDSSLAMAWIYQIILTERLQVPTAVVGINNNNDNTDDTTAISFYHPAAPFVYADQAYDWEGLQATSEKERVHVLPEVWNSQRENYYQAIQNQSIVHDPVGTATGIWGQSQWYVPTHTAQAHPALLHYYGLQQATTLQLADIFRQPYTWGMYCDLISTSKCQEPNAVAQRAPSDDEEVALYHVRRLYTGYFGVHQSSGHVIAHDNSSNSNSNNNTLATLAEPWNNNNISLQQSTHDRESMKQIWKAAMATQSHVMMAWWTPDSFLEAFRDEFQPVTFLQQPQDARTCLATDSNNCQGELLKAISTSLLVEPQQNPAYQAIRNLRIAEDEWKSLLKQWGIAEAEDPTMRGFTNRKALCDFVQAHWDEWEPFVVPKGFPHHQESTDDSWTTTSSSSHMLVAAQVIGGLASLGVLLTGILTVRYRTRLALVYAQIHFVWQVLLGFWFVTMAAVLYGKEPTDRRCLSGQWLLTLGLTLVHVPLLIKVANINRIAAQSLEKYNTEAARATTVVIRIAPLKLFMVELALTICVIMYLMIWTAYDPPSRTTTRVWREQDDGSTLVETSVQCSSRSDGWVLATFCWQAIVLACTTVLAVLSQQVVDKFKETKTLGLLIYCQDLCLVLQVVLFLFEGGSSSVISASLSLVLSLTSVMSCAIYFAPLFSRIARGEEHTVANDPRLRTIPQPSTSSQPSTELDRRAGDATSSSSQQQQPQAQQLTLGMGSASSDLNCLIQNRLREFQDAEFRFPAAITAECSRSMELDASSIQLDG</sequence>
<keyword evidence="6" id="KW-0675">Receptor</keyword>
<dbReference type="Pfam" id="PF00003">
    <property type="entry name" value="7tm_3"/>
    <property type="match status" value="1"/>
</dbReference>
<keyword evidence="8" id="KW-0807">Transducer</keyword>
<evidence type="ECO:0000256" key="3">
    <source>
        <dbReference type="ARBA" id="ARBA00022989"/>
    </source>
</evidence>
<evidence type="ECO:0000256" key="7">
    <source>
        <dbReference type="ARBA" id="ARBA00023180"/>
    </source>
</evidence>
<proteinExistence type="predicted"/>
<keyword evidence="2 10" id="KW-0812">Transmembrane</keyword>
<evidence type="ECO:0000256" key="10">
    <source>
        <dbReference type="SAM" id="Phobius"/>
    </source>
</evidence>
<dbReference type="GO" id="GO:0038039">
    <property type="term" value="C:G protein-coupled receptor heterodimeric complex"/>
    <property type="evidence" value="ECO:0007669"/>
    <property type="project" value="TreeGrafter"/>
</dbReference>
<evidence type="ECO:0000256" key="9">
    <source>
        <dbReference type="SAM" id="MobiDB-lite"/>
    </source>
</evidence>
<feature type="transmembrane region" description="Helical" evidence="10">
    <location>
        <begin position="627"/>
        <end position="648"/>
    </location>
</feature>
<evidence type="ECO:0000256" key="6">
    <source>
        <dbReference type="ARBA" id="ARBA00023170"/>
    </source>
</evidence>
<feature type="transmembrane region" description="Helical" evidence="10">
    <location>
        <begin position="537"/>
        <end position="563"/>
    </location>
</feature>
<evidence type="ECO:0000256" key="8">
    <source>
        <dbReference type="ARBA" id="ARBA00023224"/>
    </source>
</evidence>